<comment type="similarity">
    <text evidence="6">Belongs to the ABC-4 integral membrane protein family.</text>
</comment>
<dbReference type="PANTHER" id="PTHR30572">
    <property type="entry name" value="MEMBRANE COMPONENT OF TRANSPORTER-RELATED"/>
    <property type="match status" value="1"/>
</dbReference>
<name>A0A2M6W488_9BACT</name>
<protein>
    <submittedName>
        <fullName evidence="10">Multidrug ABC transporter substrate-binding protein</fullName>
    </submittedName>
</protein>
<comment type="caution">
    <text evidence="10">The sequence shown here is derived from an EMBL/GenBank/DDBJ whole genome shotgun (WGS) entry which is preliminary data.</text>
</comment>
<accession>A0A2M6W488</accession>
<sequence>MNLLENIKTAWAIIGHNKARSFLTMLGIIIGVMSVVIIISVGAGAQSLILNQIKSMGSNLVGVLPGKSDDNGPPASAMGILITSLKYDDIQTLVKESDHITAGSVYVKGAETVAWEFNKIDTTFVGTNADYVIVEEADVASGHFFTQADEKSNATVAVIGSEVADELFNGGITPIGQKIKIKKTNFTIIGVMAKRGVSGFENQDNQIFIPVTTAQKMLLGINYVSFARIKIDDAVNVESSMEYARLRLRELHNIDDPNNDDFSVRSMAQGLEVFTTVTNALRLFLASVASIALIVGGIGIMNIMLAAVTERTREIGLRKALGAKNINIMSQFLIETSTITFLGGAIGIVMGVLISILVALIARQLGYDWDLSISIFGIILATVVSVGVGLLFGLVPARRASVLDPIEALRYE</sequence>
<keyword evidence="4 7" id="KW-1133">Transmembrane helix</keyword>
<keyword evidence="3 7" id="KW-0812">Transmembrane</keyword>
<dbReference type="InterPro" id="IPR050250">
    <property type="entry name" value="Macrolide_Exporter_MacB"/>
</dbReference>
<evidence type="ECO:0000256" key="2">
    <source>
        <dbReference type="ARBA" id="ARBA00022475"/>
    </source>
</evidence>
<dbReference type="Proteomes" id="UP000231183">
    <property type="component" value="Unassembled WGS sequence"/>
</dbReference>
<evidence type="ECO:0000313" key="10">
    <source>
        <dbReference type="EMBL" id="PIT87616.1"/>
    </source>
</evidence>
<evidence type="ECO:0000259" key="8">
    <source>
        <dbReference type="Pfam" id="PF02687"/>
    </source>
</evidence>
<evidence type="ECO:0000256" key="6">
    <source>
        <dbReference type="ARBA" id="ARBA00038076"/>
    </source>
</evidence>
<dbReference type="GO" id="GO:0005886">
    <property type="term" value="C:plasma membrane"/>
    <property type="evidence" value="ECO:0007669"/>
    <property type="project" value="UniProtKB-SubCell"/>
</dbReference>
<dbReference type="PANTHER" id="PTHR30572:SF4">
    <property type="entry name" value="ABC TRANSPORTER PERMEASE YTRF"/>
    <property type="match status" value="1"/>
</dbReference>
<evidence type="ECO:0000259" key="9">
    <source>
        <dbReference type="Pfam" id="PF12704"/>
    </source>
</evidence>
<evidence type="ECO:0000256" key="7">
    <source>
        <dbReference type="SAM" id="Phobius"/>
    </source>
</evidence>
<organism evidence="10 11">
    <name type="scientific">Candidatus Magasanikbacteria bacterium CG10_big_fil_rev_8_21_14_0_10_40_10</name>
    <dbReference type="NCBI Taxonomy" id="1974648"/>
    <lineage>
        <taxon>Bacteria</taxon>
        <taxon>Candidatus Magasanikiibacteriota</taxon>
    </lineage>
</organism>
<gene>
    <name evidence="10" type="ORF">COU31_01995</name>
</gene>
<keyword evidence="2" id="KW-1003">Cell membrane</keyword>
<evidence type="ECO:0000313" key="11">
    <source>
        <dbReference type="Proteomes" id="UP000231183"/>
    </source>
</evidence>
<feature type="transmembrane region" description="Helical" evidence="7">
    <location>
        <begin position="21"/>
        <end position="45"/>
    </location>
</feature>
<dbReference type="Pfam" id="PF12704">
    <property type="entry name" value="MacB_PCD"/>
    <property type="match status" value="1"/>
</dbReference>
<feature type="domain" description="ABC3 transporter permease C-terminal" evidence="8">
    <location>
        <begin position="288"/>
        <end position="401"/>
    </location>
</feature>
<evidence type="ECO:0000256" key="4">
    <source>
        <dbReference type="ARBA" id="ARBA00022989"/>
    </source>
</evidence>
<dbReference type="AlphaFoldDB" id="A0A2M6W488"/>
<dbReference type="InterPro" id="IPR025857">
    <property type="entry name" value="MacB_PCD"/>
</dbReference>
<dbReference type="Pfam" id="PF02687">
    <property type="entry name" value="FtsX"/>
    <property type="match status" value="1"/>
</dbReference>
<keyword evidence="5 7" id="KW-0472">Membrane</keyword>
<feature type="domain" description="MacB-like periplasmic core" evidence="9">
    <location>
        <begin position="21"/>
        <end position="240"/>
    </location>
</feature>
<evidence type="ECO:0000256" key="5">
    <source>
        <dbReference type="ARBA" id="ARBA00023136"/>
    </source>
</evidence>
<evidence type="ECO:0000256" key="3">
    <source>
        <dbReference type="ARBA" id="ARBA00022692"/>
    </source>
</evidence>
<dbReference type="GO" id="GO:0022857">
    <property type="term" value="F:transmembrane transporter activity"/>
    <property type="evidence" value="ECO:0007669"/>
    <property type="project" value="TreeGrafter"/>
</dbReference>
<feature type="transmembrane region" description="Helical" evidence="7">
    <location>
        <begin position="339"/>
        <end position="361"/>
    </location>
</feature>
<evidence type="ECO:0000256" key="1">
    <source>
        <dbReference type="ARBA" id="ARBA00004651"/>
    </source>
</evidence>
<comment type="subcellular location">
    <subcellularLocation>
        <location evidence="1">Cell membrane</location>
        <topology evidence="1">Multi-pass membrane protein</topology>
    </subcellularLocation>
</comment>
<dbReference type="InterPro" id="IPR003838">
    <property type="entry name" value="ABC3_permease_C"/>
</dbReference>
<feature type="transmembrane region" description="Helical" evidence="7">
    <location>
        <begin position="283"/>
        <end position="308"/>
    </location>
</feature>
<dbReference type="EMBL" id="PFBX01000015">
    <property type="protein sequence ID" value="PIT87616.1"/>
    <property type="molecule type" value="Genomic_DNA"/>
</dbReference>
<proteinExistence type="inferred from homology"/>
<feature type="transmembrane region" description="Helical" evidence="7">
    <location>
        <begin position="373"/>
        <end position="395"/>
    </location>
</feature>
<reference evidence="11" key="1">
    <citation type="submission" date="2017-09" db="EMBL/GenBank/DDBJ databases">
        <title>Depth-based differentiation of microbial function through sediment-hosted aquifers and enrichment of novel symbionts in the deep terrestrial subsurface.</title>
        <authorList>
            <person name="Probst A.J."/>
            <person name="Ladd B."/>
            <person name="Jarett J.K."/>
            <person name="Geller-Mcgrath D.E."/>
            <person name="Sieber C.M.K."/>
            <person name="Emerson J.B."/>
            <person name="Anantharaman K."/>
            <person name="Thomas B.C."/>
            <person name="Malmstrom R."/>
            <person name="Stieglmeier M."/>
            <person name="Klingl A."/>
            <person name="Woyke T."/>
            <person name="Ryan C.M."/>
            <person name="Banfield J.F."/>
        </authorList>
    </citation>
    <scope>NUCLEOTIDE SEQUENCE [LARGE SCALE GENOMIC DNA]</scope>
</reference>